<evidence type="ECO:0000256" key="7">
    <source>
        <dbReference type="SAM" id="MobiDB-lite"/>
    </source>
</evidence>
<dbReference type="InterPro" id="IPR008454">
    <property type="entry name" value="Collagen-bd_Cna-like_B-typ_dom"/>
</dbReference>
<reference evidence="13" key="1">
    <citation type="submission" date="2022-06" db="EMBL/GenBank/DDBJ databases">
        <title>Antifungal cultures and metabolites of lactic acid bacteria for use in dairy fermentations.</title>
        <authorList>
            <person name="Zhao Z."/>
            <person name="Gaenzle M."/>
        </authorList>
    </citation>
    <scope>NUCLEOTIDE SEQUENCE</scope>
    <source>
        <strain evidence="13">FUA3126</strain>
    </source>
</reference>
<dbReference type="InterPro" id="IPR013783">
    <property type="entry name" value="Ig-like_fold"/>
</dbReference>
<evidence type="ECO:0000256" key="5">
    <source>
        <dbReference type="ARBA" id="ARBA00022729"/>
    </source>
</evidence>
<proteinExistence type="inferred from homology"/>
<keyword evidence="5" id="KW-0732">Signal</keyword>
<dbReference type="InterPro" id="IPR041033">
    <property type="entry name" value="SpaA_PFL_dom_1"/>
</dbReference>
<evidence type="ECO:0000256" key="6">
    <source>
        <dbReference type="ARBA" id="ARBA00023088"/>
    </source>
</evidence>
<feature type="transmembrane region" description="Helical" evidence="8">
    <location>
        <begin position="602"/>
        <end position="624"/>
    </location>
</feature>
<dbReference type="Pfam" id="PF05737">
    <property type="entry name" value="Collagen_bind"/>
    <property type="match status" value="1"/>
</dbReference>
<comment type="similarity">
    <text evidence="2">Belongs to the serine-aspartate repeat-containing protein (SDr) family.</text>
</comment>
<dbReference type="Gene3D" id="2.60.40.1280">
    <property type="match status" value="1"/>
</dbReference>
<evidence type="ECO:0000259" key="12">
    <source>
        <dbReference type="Pfam" id="PF17961"/>
    </source>
</evidence>
<evidence type="ECO:0000259" key="10">
    <source>
        <dbReference type="Pfam" id="PF05738"/>
    </source>
</evidence>
<comment type="subcellular location">
    <subcellularLocation>
        <location evidence="1">Secreted</location>
        <location evidence="1">Cell wall</location>
        <topology evidence="1">Peptidoglycan-anchor</topology>
    </subcellularLocation>
</comment>
<dbReference type="InterPro" id="IPR008966">
    <property type="entry name" value="Adhesion_dom_sf"/>
</dbReference>
<keyword evidence="6" id="KW-0572">Peptidoglycan-anchor</keyword>
<feature type="compositionally biased region" description="Low complexity" evidence="7">
    <location>
        <begin position="272"/>
        <end position="285"/>
    </location>
</feature>
<dbReference type="RefSeq" id="WP_178942000.1">
    <property type="nucleotide sequence ID" value="NZ_JAIWJF010000012.1"/>
</dbReference>
<feature type="domain" description="SDR-like Ig" evidence="12">
    <location>
        <begin position="61"/>
        <end position="149"/>
    </location>
</feature>
<evidence type="ECO:0000256" key="4">
    <source>
        <dbReference type="ARBA" id="ARBA00022525"/>
    </source>
</evidence>
<dbReference type="EMBL" id="JANDJP010000002">
    <property type="protein sequence ID" value="MDF9913214.1"/>
    <property type="molecule type" value="Genomic_DNA"/>
</dbReference>
<feature type="domain" description="CNA-B" evidence="10">
    <location>
        <begin position="406"/>
        <end position="489"/>
    </location>
</feature>
<keyword evidence="4" id="KW-0964">Secreted</keyword>
<feature type="compositionally biased region" description="Low complexity" evidence="7">
    <location>
        <begin position="488"/>
        <end position="559"/>
    </location>
</feature>
<protein>
    <submittedName>
        <fullName evidence="13">Cna B-type domain-containing protein</fullName>
    </submittedName>
</protein>
<organism evidence="13 14">
    <name type="scientific">Furfurilactobacillus milii</name>
    <dbReference type="NCBI Taxonomy" id="2888272"/>
    <lineage>
        <taxon>Bacteria</taxon>
        <taxon>Bacillati</taxon>
        <taxon>Bacillota</taxon>
        <taxon>Bacilli</taxon>
        <taxon>Lactobacillales</taxon>
        <taxon>Lactobacillaceae</taxon>
        <taxon>Furfurilactobacillus</taxon>
    </lineage>
</organism>
<feature type="compositionally biased region" description="Polar residues" evidence="7">
    <location>
        <begin position="560"/>
        <end position="587"/>
    </location>
</feature>
<dbReference type="PANTHER" id="PTHR36108">
    <property type="entry name" value="COLOSSIN-B-RELATED"/>
    <property type="match status" value="1"/>
</dbReference>
<name>A0ABT6D7V9_9LACO</name>
<dbReference type="InterPro" id="IPR008456">
    <property type="entry name" value="Collagen-bd_dom"/>
</dbReference>
<dbReference type="Gene3D" id="2.60.40.10">
    <property type="entry name" value="Immunoglobulins"/>
    <property type="match status" value="1"/>
</dbReference>
<dbReference type="Pfam" id="PF17961">
    <property type="entry name" value="Big_8"/>
    <property type="match status" value="1"/>
</dbReference>
<gene>
    <name evidence="13" type="ORF">NNA32_03015</name>
</gene>
<dbReference type="Proteomes" id="UP001152867">
    <property type="component" value="Unassembled WGS sequence"/>
</dbReference>
<evidence type="ECO:0000313" key="14">
    <source>
        <dbReference type="Proteomes" id="UP001152867"/>
    </source>
</evidence>
<evidence type="ECO:0000313" key="13">
    <source>
        <dbReference type="EMBL" id="MDF9913214.1"/>
    </source>
</evidence>
<feature type="compositionally biased region" description="Polar residues" evidence="7">
    <location>
        <begin position="291"/>
        <end position="300"/>
    </location>
</feature>
<evidence type="ECO:0000259" key="11">
    <source>
        <dbReference type="Pfam" id="PF17802"/>
    </source>
</evidence>
<keyword evidence="3" id="KW-0134">Cell wall</keyword>
<dbReference type="Gene3D" id="2.60.40.740">
    <property type="match status" value="1"/>
</dbReference>
<keyword evidence="14" id="KW-1185">Reference proteome</keyword>
<dbReference type="Gene3D" id="2.60.40.1140">
    <property type="entry name" value="Collagen-binding surface protein Cna, B-type domain"/>
    <property type="match status" value="1"/>
</dbReference>
<feature type="domain" description="SpaA-like prealbumin fold" evidence="11">
    <location>
        <begin position="312"/>
        <end position="398"/>
    </location>
</feature>
<sequence>MKTIKQLLMVMAFALIFMSGLGHVIGLKTADAATVTVSGLQASDAVITDTSGNVVSSDTKLDKYTGYKVAYNWKVADGTSISEGDTATFTLPSTVATSVDQTFDLTDAKNTVVGQGKISAGSSTGTITFSAKMASMLYDRKGTIYLTANGTQTSNNPTSTWFINKIGWINNGSLNSNHEPTTLTWNVAVNPNKTSLHNLVLSDGLGAGQTFVDGSVVANTGSYDSKGTFVSTGTATPTVAVDGSHISFSFGDIDQTINMTYRVQVTNVDQSAGNSWTNSVSSSTSDGPGDNATSSGQVQWGSGGTVNGYTGSASLVKTDQTTNAVLPGAHFKLVDASGNTISADTTTDANGKLTVNNLKNGHYQFIETTAPTGYLLNKTPIDVVVGGTNSTGLVSAKDSKISETEITGTKKWVDNNNSDGKRPTQVVVDLYRNGTKVDTRQVSEASKWAYAFTNLPTTDALGNKFEYSLKEESVAGYTSTLNGTDFVNTLTPSTPVTPNTPVTPSTPTTPNTPVTPSTPTTPNTPVTPSTPTTPNTPVTPSTPTTPNTSVTPNIPVTPSLPRTLSVPNQTQHSETTPQTAVHSQRQATADKKDKFLPRTGQILTSPITLIGLALLIAVSVLCAFELKHVHKKRN</sequence>
<accession>A0ABT6D7V9</accession>
<feature type="region of interest" description="Disordered" evidence="7">
    <location>
        <begin position="272"/>
        <end position="303"/>
    </location>
</feature>
<keyword evidence="8" id="KW-0472">Membrane</keyword>
<dbReference type="Pfam" id="PF05738">
    <property type="entry name" value="Cna_B"/>
    <property type="match status" value="1"/>
</dbReference>
<keyword evidence="8" id="KW-0812">Transmembrane</keyword>
<feature type="region of interest" description="Disordered" evidence="7">
    <location>
        <begin position="486"/>
        <end position="593"/>
    </location>
</feature>
<evidence type="ECO:0000256" key="8">
    <source>
        <dbReference type="SAM" id="Phobius"/>
    </source>
</evidence>
<keyword evidence="8" id="KW-1133">Transmembrane helix</keyword>
<dbReference type="InterPro" id="IPR011252">
    <property type="entry name" value="Fibrogen-bd_dom1"/>
</dbReference>
<dbReference type="SUPFAM" id="SSF49401">
    <property type="entry name" value="Bacterial adhesins"/>
    <property type="match status" value="2"/>
</dbReference>
<evidence type="ECO:0000256" key="1">
    <source>
        <dbReference type="ARBA" id="ARBA00004168"/>
    </source>
</evidence>
<evidence type="ECO:0000259" key="9">
    <source>
        <dbReference type="Pfam" id="PF05737"/>
    </source>
</evidence>
<comment type="caution">
    <text evidence="13">The sequence shown here is derived from an EMBL/GenBank/DDBJ whole genome shotgun (WGS) entry which is preliminary data.</text>
</comment>
<dbReference type="CDD" id="cd00222">
    <property type="entry name" value="CollagenBindB"/>
    <property type="match status" value="1"/>
</dbReference>
<dbReference type="InterPro" id="IPR041171">
    <property type="entry name" value="SDR_Ig"/>
</dbReference>
<dbReference type="SUPFAM" id="SSF49478">
    <property type="entry name" value="Cna protein B-type domain"/>
    <property type="match status" value="2"/>
</dbReference>
<evidence type="ECO:0000256" key="3">
    <source>
        <dbReference type="ARBA" id="ARBA00022512"/>
    </source>
</evidence>
<feature type="domain" description="Collagen binding" evidence="9">
    <location>
        <begin position="171"/>
        <end position="284"/>
    </location>
</feature>
<evidence type="ECO:0000256" key="2">
    <source>
        <dbReference type="ARBA" id="ARBA00007257"/>
    </source>
</evidence>
<dbReference type="Pfam" id="PF17802">
    <property type="entry name" value="SpaA"/>
    <property type="match status" value="1"/>
</dbReference>
<dbReference type="PANTHER" id="PTHR36108:SF13">
    <property type="entry name" value="COLOSSIN-B-RELATED"/>
    <property type="match status" value="1"/>
</dbReference>